<gene>
    <name evidence="1" type="ORF">SAMN04488544_3578</name>
</gene>
<proteinExistence type="predicted"/>
<reference evidence="2" key="1">
    <citation type="submission" date="2016-10" db="EMBL/GenBank/DDBJ databases">
        <authorList>
            <person name="Varghese N."/>
            <person name="Submissions S."/>
        </authorList>
    </citation>
    <scope>NUCLEOTIDE SEQUENCE [LARGE SCALE GENOMIC DNA]</scope>
    <source>
        <strain evidence="2">DSM 21743</strain>
    </source>
</reference>
<keyword evidence="2" id="KW-1185">Reference proteome</keyword>
<dbReference type="RefSeq" id="WP_091077523.1">
    <property type="nucleotide sequence ID" value="NZ_LT629799.1"/>
</dbReference>
<accession>A0A1H2N9A0</accession>
<dbReference type="OrthoDB" id="3771067at2"/>
<protein>
    <submittedName>
        <fullName evidence="1">Transcriptional regulator, AbiEi antitoxin, Type IV TA system</fullName>
    </submittedName>
</protein>
<sequence>MTRFETDLADAVRPREAAVLDEDGIAPHVLRTRRWERTSRGLYVLAGARRSAAQRIVAAAALLPSDGVVGGWAAAHVHGVDLLDGLDRRGEELPVDVLLPPGLHRQHLPGVRYRRATFAPGDREEVAGLPVTFRARTAADLACGASSTTEATVLLDLLVAAGLQPEELEAVPLRGRRGAVQAREAIALTRSGSLSPGETRLRLLYLEQAPDARIHLNPTLTARDGRFVAMPDLFDEDAGLALEYDGATWDGERSAGHRDPEQHREDNVREEAMERLGVVVVRAGAGDLGAHRVQTAYRMRRARLDGLGRDRTRDRWLLRPRIER</sequence>
<dbReference type="STRING" id="546874.SAMN04488544_3578"/>
<dbReference type="Proteomes" id="UP000198825">
    <property type="component" value="Chromosome I"/>
</dbReference>
<organism evidence="1 2">
    <name type="scientific">Microlunatus sagamiharensis</name>
    <dbReference type="NCBI Taxonomy" id="546874"/>
    <lineage>
        <taxon>Bacteria</taxon>
        <taxon>Bacillati</taxon>
        <taxon>Actinomycetota</taxon>
        <taxon>Actinomycetes</taxon>
        <taxon>Propionibacteriales</taxon>
        <taxon>Propionibacteriaceae</taxon>
        <taxon>Microlunatus</taxon>
    </lineage>
</organism>
<evidence type="ECO:0000313" key="2">
    <source>
        <dbReference type="Proteomes" id="UP000198825"/>
    </source>
</evidence>
<dbReference type="EMBL" id="LT629799">
    <property type="protein sequence ID" value="SDV02057.1"/>
    <property type="molecule type" value="Genomic_DNA"/>
</dbReference>
<dbReference type="AlphaFoldDB" id="A0A1H2N9A0"/>
<name>A0A1H2N9A0_9ACTN</name>
<evidence type="ECO:0000313" key="1">
    <source>
        <dbReference type="EMBL" id="SDV02057.1"/>
    </source>
</evidence>